<dbReference type="STRING" id="676599.ARC20_03265"/>
<dbReference type="CDD" id="cd22992">
    <property type="entry name" value="MOC1"/>
    <property type="match status" value="1"/>
</dbReference>
<reference evidence="1 2" key="1">
    <citation type="submission" date="2015-10" db="EMBL/GenBank/DDBJ databases">
        <title>Genome sequencing and analysis of members of genus Stenotrophomonas.</title>
        <authorList>
            <person name="Patil P.P."/>
            <person name="Midha S."/>
            <person name="Patil P.B."/>
        </authorList>
    </citation>
    <scope>NUCLEOTIDE SEQUENCE [LARGE SCALE GENOMIC DNA]</scope>
    <source>
        <strain evidence="1 2">JCM 16536</strain>
    </source>
</reference>
<dbReference type="PANTHER" id="PTHR36015">
    <property type="entry name" value="HOLLIDAY JUNCTION RESOLVASE MOC1, CHLOROPLASTIC-RELATED"/>
    <property type="match status" value="1"/>
</dbReference>
<organism evidence="1 2">
    <name type="scientific">Stenotrophomonas panacihumi</name>
    <dbReference type="NCBI Taxonomy" id="676599"/>
    <lineage>
        <taxon>Bacteria</taxon>
        <taxon>Pseudomonadati</taxon>
        <taxon>Pseudomonadota</taxon>
        <taxon>Gammaproteobacteria</taxon>
        <taxon>Lysobacterales</taxon>
        <taxon>Lysobacteraceae</taxon>
        <taxon>Stenotrophomonas</taxon>
    </lineage>
</organism>
<proteinExistence type="predicted"/>
<dbReference type="AlphaFoldDB" id="A0A0R0AY59"/>
<sequence>MSLHVTFGIDPGLTGAVGVVIDGQAGPVLDMPTMTVGAKTEVDPRAIAAFVKQVRQEHPGATFSGCVERVRAMPPKEGRRPGAQSSMNFGESYATAKTVLAVMGIDFSLAEPASWKRHFGLIGQDKDASRLLAITRFPSVADQLKRKRDHGRAEAYLLALWHQQRHLVGAMAA</sequence>
<dbReference type="Proteomes" id="UP000051802">
    <property type="component" value="Unassembled WGS sequence"/>
</dbReference>
<accession>A0A0R0AY59</accession>
<dbReference type="GO" id="GO:0008821">
    <property type="term" value="F:crossover junction DNA endonuclease activity"/>
    <property type="evidence" value="ECO:0007669"/>
    <property type="project" value="InterPro"/>
</dbReference>
<keyword evidence="2" id="KW-1185">Reference proteome</keyword>
<comment type="caution">
    <text evidence="1">The sequence shown here is derived from an EMBL/GenBank/DDBJ whole genome shotgun (WGS) entry which is preliminary data.</text>
</comment>
<gene>
    <name evidence="1" type="ORF">ARC20_03265</name>
</gene>
<dbReference type="InterPro" id="IPR045290">
    <property type="entry name" value="MOC1-like"/>
</dbReference>
<dbReference type="OrthoDB" id="573331at2"/>
<name>A0A0R0AY59_9GAMM</name>
<evidence type="ECO:0000313" key="2">
    <source>
        <dbReference type="Proteomes" id="UP000051802"/>
    </source>
</evidence>
<dbReference type="PANTHER" id="PTHR36015:SF6">
    <property type="entry name" value="HOLLIDAY JUNCTION RESOLVASE MOC1, CHLOROPLASTIC-RELATED"/>
    <property type="match status" value="1"/>
</dbReference>
<dbReference type="RefSeq" id="WP_057643417.1">
    <property type="nucleotide sequence ID" value="NZ_LLXU01000035.1"/>
</dbReference>
<evidence type="ECO:0000313" key="1">
    <source>
        <dbReference type="EMBL" id="KRG47362.1"/>
    </source>
</evidence>
<dbReference type="EMBL" id="LLXU01000035">
    <property type="protein sequence ID" value="KRG47362.1"/>
    <property type="molecule type" value="Genomic_DNA"/>
</dbReference>
<protein>
    <submittedName>
        <fullName evidence="1">Uncharacterized protein</fullName>
    </submittedName>
</protein>